<dbReference type="EMBL" id="KZ992591">
    <property type="protein sequence ID" value="RKP08556.1"/>
    <property type="molecule type" value="Genomic_DNA"/>
</dbReference>
<accession>A0A4P9XR63</accession>
<dbReference type="OrthoDB" id="2014333at2759"/>
<dbReference type="InterPro" id="IPR013174">
    <property type="entry name" value="DPM3"/>
</dbReference>
<dbReference type="STRING" id="78915.A0A4P9XR63"/>
<reference evidence="9" key="1">
    <citation type="journal article" date="2018" name="Nat. Microbiol.">
        <title>Leveraging single-cell genomics to expand the fungal tree of life.</title>
        <authorList>
            <person name="Ahrendt S.R."/>
            <person name="Quandt C.A."/>
            <person name="Ciobanu D."/>
            <person name="Clum A."/>
            <person name="Salamov A."/>
            <person name="Andreopoulos B."/>
            <person name="Cheng J.F."/>
            <person name="Woyke T."/>
            <person name="Pelin A."/>
            <person name="Henrissat B."/>
            <person name="Reynolds N.K."/>
            <person name="Benny G.L."/>
            <person name="Smith M.E."/>
            <person name="James T.Y."/>
            <person name="Grigoriev I.V."/>
        </authorList>
    </citation>
    <scope>NUCLEOTIDE SEQUENCE [LARGE SCALE GENOMIC DNA]</scope>
    <source>
        <strain evidence="9">RSA 1356</strain>
    </source>
</reference>
<organism evidence="8 9">
    <name type="scientific">Thamnocephalis sphaerospora</name>
    <dbReference type="NCBI Taxonomy" id="78915"/>
    <lineage>
        <taxon>Eukaryota</taxon>
        <taxon>Fungi</taxon>
        <taxon>Fungi incertae sedis</taxon>
        <taxon>Zoopagomycota</taxon>
        <taxon>Zoopagomycotina</taxon>
        <taxon>Zoopagomycetes</taxon>
        <taxon>Zoopagales</taxon>
        <taxon>Sigmoideomycetaceae</taxon>
        <taxon>Thamnocephalis</taxon>
    </lineage>
</organism>
<evidence type="ECO:0000313" key="8">
    <source>
        <dbReference type="EMBL" id="RKP08556.1"/>
    </source>
</evidence>
<dbReference type="GO" id="GO:0006506">
    <property type="term" value="P:GPI anchor biosynthetic process"/>
    <property type="evidence" value="ECO:0007669"/>
    <property type="project" value="TreeGrafter"/>
</dbReference>
<evidence type="ECO:0000313" key="9">
    <source>
        <dbReference type="Proteomes" id="UP000271241"/>
    </source>
</evidence>
<protein>
    <recommendedName>
        <fullName evidence="7">Dolichol-phosphate mannosyltransferase subunit 3</fullName>
    </recommendedName>
</protein>
<comment type="similarity">
    <text evidence="2 7">Belongs to the DPM3 family.</text>
</comment>
<name>A0A4P9XR63_9FUNG</name>
<evidence type="ECO:0000256" key="3">
    <source>
        <dbReference type="ARBA" id="ARBA00022692"/>
    </source>
</evidence>
<dbReference type="Pfam" id="PF08285">
    <property type="entry name" value="DPM3"/>
    <property type="match status" value="1"/>
</dbReference>
<comment type="subcellular location">
    <subcellularLocation>
        <location evidence="1 7">Endoplasmic reticulum membrane</location>
        <topology evidence="1 7">Multi-pass membrane protein</topology>
    </subcellularLocation>
</comment>
<comment type="function">
    <text evidence="7">Stabilizer subunit of the dolichol-phosphate mannose (DPM) synthase complex; tethers catalytic subunit to the ER.</text>
</comment>
<feature type="transmembrane region" description="Helical" evidence="7">
    <location>
        <begin position="7"/>
        <end position="23"/>
    </location>
</feature>
<comment type="subunit">
    <text evidence="7">Component of the dolichol-phosphate mannose (DPM) synthase complex.</text>
</comment>
<dbReference type="GO" id="GO:0033185">
    <property type="term" value="C:dolichol-phosphate-mannose synthase complex"/>
    <property type="evidence" value="ECO:0007669"/>
    <property type="project" value="TreeGrafter"/>
</dbReference>
<evidence type="ECO:0000256" key="6">
    <source>
        <dbReference type="ARBA" id="ARBA00023136"/>
    </source>
</evidence>
<keyword evidence="4 7" id="KW-0256">Endoplasmic reticulum</keyword>
<dbReference type="UniPathway" id="UPA00378"/>
<evidence type="ECO:0000256" key="7">
    <source>
        <dbReference type="RuleBase" id="RU365085"/>
    </source>
</evidence>
<evidence type="ECO:0000256" key="1">
    <source>
        <dbReference type="ARBA" id="ARBA00004477"/>
    </source>
</evidence>
<dbReference type="GO" id="GO:0016757">
    <property type="term" value="F:glycosyltransferase activity"/>
    <property type="evidence" value="ECO:0007669"/>
    <property type="project" value="UniProtKB-KW"/>
</dbReference>
<evidence type="ECO:0000256" key="2">
    <source>
        <dbReference type="ARBA" id="ARBA00010430"/>
    </source>
</evidence>
<keyword evidence="8" id="KW-0808">Transferase</keyword>
<evidence type="ECO:0000256" key="5">
    <source>
        <dbReference type="ARBA" id="ARBA00022989"/>
    </source>
</evidence>
<gene>
    <name evidence="8" type="ORF">THASP1DRAFT_29648</name>
</gene>
<sequence length="95" mass="10435">MTKATQTFGAIGLFMLTWLATLYEKVPGLHLGDKAQTEIVPVLPLVALVWFGAYSLGTVGWNLMTFPECTGAFEELMEEIEQAKNDLRGKVDLAS</sequence>
<keyword evidence="8" id="KW-0328">Glycosyltransferase</keyword>
<dbReference type="PANTHER" id="PTHR16433:SF0">
    <property type="entry name" value="DOLICHOL-PHOSPHATE MANNOSYLTRANSFERASE SUBUNIT 3"/>
    <property type="match status" value="1"/>
</dbReference>
<dbReference type="Proteomes" id="UP000271241">
    <property type="component" value="Unassembled WGS sequence"/>
</dbReference>
<keyword evidence="5 7" id="KW-1133">Transmembrane helix</keyword>
<keyword evidence="6 7" id="KW-0472">Membrane</keyword>
<dbReference type="AlphaFoldDB" id="A0A4P9XR63"/>
<proteinExistence type="inferred from homology"/>
<dbReference type="GO" id="GO:0005789">
    <property type="term" value="C:endoplasmic reticulum membrane"/>
    <property type="evidence" value="ECO:0007669"/>
    <property type="project" value="UniProtKB-SubCell"/>
</dbReference>
<keyword evidence="9" id="KW-1185">Reference proteome</keyword>
<comment type="pathway">
    <text evidence="7">Protein modification; protein glycosylation.</text>
</comment>
<evidence type="ECO:0000256" key="4">
    <source>
        <dbReference type="ARBA" id="ARBA00022824"/>
    </source>
</evidence>
<feature type="transmembrane region" description="Helical" evidence="7">
    <location>
        <begin position="43"/>
        <end position="64"/>
    </location>
</feature>
<dbReference type="PANTHER" id="PTHR16433">
    <property type="entry name" value="DOLICHOL-PHOSPHATE MANNOSYLTRANSFERASE SUBUNIT 3"/>
    <property type="match status" value="1"/>
</dbReference>
<keyword evidence="3 7" id="KW-0812">Transmembrane</keyword>